<dbReference type="InterPro" id="IPR036249">
    <property type="entry name" value="Thioredoxin-like_sf"/>
</dbReference>
<dbReference type="SUPFAM" id="SSF52833">
    <property type="entry name" value="Thioredoxin-like"/>
    <property type="match status" value="1"/>
</dbReference>
<dbReference type="Gene3D" id="1.20.1050.10">
    <property type="match status" value="1"/>
</dbReference>
<organism evidence="7 8">
    <name type="scientific">Carex littledalei</name>
    <dbReference type="NCBI Taxonomy" id="544730"/>
    <lineage>
        <taxon>Eukaryota</taxon>
        <taxon>Viridiplantae</taxon>
        <taxon>Streptophyta</taxon>
        <taxon>Embryophyta</taxon>
        <taxon>Tracheophyta</taxon>
        <taxon>Spermatophyta</taxon>
        <taxon>Magnoliopsida</taxon>
        <taxon>Liliopsida</taxon>
        <taxon>Poales</taxon>
        <taxon>Cyperaceae</taxon>
        <taxon>Cyperoideae</taxon>
        <taxon>Cariceae</taxon>
        <taxon>Carex</taxon>
        <taxon>Carex subgen. Euthyceras</taxon>
    </lineage>
</organism>
<dbReference type="InterPro" id="IPR004046">
    <property type="entry name" value="GST_C"/>
</dbReference>
<evidence type="ECO:0000256" key="1">
    <source>
        <dbReference type="ARBA" id="ARBA00010128"/>
    </source>
</evidence>
<evidence type="ECO:0000313" key="7">
    <source>
        <dbReference type="EMBL" id="KAF3321146.1"/>
    </source>
</evidence>
<comment type="similarity">
    <text evidence="1">Belongs to the GST superfamily. Phi family.</text>
</comment>
<dbReference type="FunFam" id="3.40.30.10:FF:000016">
    <property type="entry name" value="Glutathione S-transferase F2"/>
    <property type="match status" value="1"/>
</dbReference>
<evidence type="ECO:0000256" key="2">
    <source>
        <dbReference type="ARBA" id="ARBA00012452"/>
    </source>
</evidence>
<gene>
    <name evidence="7" type="ORF">FCM35_KLT14399</name>
</gene>
<dbReference type="GO" id="GO:0006749">
    <property type="term" value="P:glutathione metabolic process"/>
    <property type="evidence" value="ECO:0007669"/>
    <property type="project" value="TreeGrafter"/>
</dbReference>
<reference evidence="7" key="1">
    <citation type="submission" date="2020-01" db="EMBL/GenBank/DDBJ databases">
        <title>Genome sequence of Kobresia littledalei, the first chromosome-level genome in the family Cyperaceae.</title>
        <authorList>
            <person name="Qu G."/>
        </authorList>
    </citation>
    <scope>NUCLEOTIDE SEQUENCE</scope>
    <source>
        <strain evidence="7">C.B.Clarke</strain>
        <tissue evidence="7">Leaf</tissue>
    </source>
</reference>
<keyword evidence="8" id="KW-1185">Reference proteome</keyword>
<dbReference type="SFLD" id="SFLDS00019">
    <property type="entry name" value="Glutathione_Transferase_(cytos"/>
    <property type="match status" value="1"/>
</dbReference>
<sequence length="219" mass="25466">MANIKIFGSPASSEVARVLTCLFEKDVEFQLIRVDTYRGPQRMPEYLKLQPRGEALTFEDGKVTLVESRKICRHIAEHYPEKCYKNLLGAGTLERAAIEQWLQTEEHSFDPTCSDLVFSLAVDPKLDAQWVENNRSKKELDKVLDIYDQRLKDNRYLAGDKFTLADLSHLPNTQRLKSDKRCKALIEKRVNVNRWWGEISRRASWQKVVAMQQEPPPKF</sequence>
<dbReference type="AlphaFoldDB" id="A0A833UZM2"/>
<dbReference type="Pfam" id="PF02798">
    <property type="entry name" value="GST_N"/>
    <property type="match status" value="1"/>
</dbReference>
<dbReference type="Pfam" id="PF00043">
    <property type="entry name" value="GST_C"/>
    <property type="match status" value="1"/>
</dbReference>
<dbReference type="PANTHER" id="PTHR43900">
    <property type="entry name" value="GLUTATHIONE S-TRANSFERASE RHO"/>
    <property type="match status" value="1"/>
</dbReference>
<accession>A0A833UZM2</accession>
<dbReference type="PROSITE" id="PS50404">
    <property type="entry name" value="GST_NTER"/>
    <property type="match status" value="1"/>
</dbReference>
<dbReference type="InterPro" id="IPR040079">
    <property type="entry name" value="Glutathione_S-Trfase"/>
</dbReference>
<dbReference type="EMBL" id="SWLB01000027">
    <property type="protein sequence ID" value="KAF3321146.1"/>
    <property type="molecule type" value="Genomic_DNA"/>
</dbReference>
<evidence type="ECO:0000256" key="4">
    <source>
        <dbReference type="ARBA" id="ARBA00047960"/>
    </source>
</evidence>
<dbReference type="SFLD" id="SFLDG00358">
    <property type="entry name" value="Main_(cytGST)"/>
    <property type="match status" value="1"/>
</dbReference>
<dbReference type="SUPFAM" id="SSF47616">
    <property type="entry name" value="GST C-terminal domain-like"/>
    <property type="match status" value="1"/>
</dbReference>
<dbReference type="FunFam" id="1.20.1050.10:FF:000004">
    <property type="entry name" value="Glutathione S-transferase F2"/>
    <property type="match status" value="1"/>
</dbReference>
<dbReference type="CDD" id="cd03187">
    <property type="entry name" value="GST_C_Phi"/>
    <property type="match status" value="1"/>
</dbReference>
<evidence type="ECO:0000259" key="5">
    <source>
        <dbReference type="PROSITE" id="PS50404"/>
    </source>
</evidence>
<dbReference type="GO" id="GO:0043295">
    <property type="term" value="F:glutathione binding"/>
    <property type="evidence" value="ECO:0007669"/>
    <property type="project" value="TreeGrafter"/>
</dbReference>
<dbReference type="InterPro" id="IPR034347">
    <property type="entry name" value="GST_Phi_C"/>
</dbReference>
<dbReference type="PANTHER" id="PTHR43900:SF79">
    <property type="entry name" value="GLUTATHIONE S-TRANSFERASE"/>
    <property type="match status" value="1"/>
</dbReference>
<name>A0A833UZM2_9POAL</name>
<dbReference type="InterPro" id="IPR010987">
    <property type="entry name" value="Glutathione-S-Trfase_C-like"/>
</dbReference>
<feature type="domain" description="GST N-terminal" evidence="5">
    <location>
        <begin position="2"/>
        <end position="83"/>
    </location>
</feature>
<comment type="caution">
    <text evidence="7">The sequence shown here is derived from an EMBL/GenBank/DDBJ whole genome shotgun (WGS) entry which is preliminary data.</text>
</comment>
<dbReference type="OrthoDB" id="422574at2759"/>
<evidence type="ECO:0000259" key="6">
    <source>
        <dbReference type="PROSITE" id="PS50405"/>
    </source>
</evidence>
<keyword evidence="3 7" id="KW-0808">Transferase</keyword>
<evidence type="ECO:0000256" key="3">
    <source>
        <dbReference type="ARBA" id="ARBA00022679"/>
    </source>
</evidence>
<evidence type="ECO:0000313" key="8">
    <source>
        <dbReference type="Proteomes" id="UP000623129"/>
    </source>
</evidence>
<dbReference type="GO" id="GO:0005737">
    <property type="term" value="C:cytoplasm"/>
    <property type="evidence" value="ECO:0007669"/>
    <property type="project" value="TreeGrafter"/>
</dbReference>
<dbReference type="InterPro" id="IPR036282">
    <property type="entry name" value="Glutathione-S-Trfase_C_sf"/>
</dbReference>
<dbReference type="PROSITE" id="PS50405">
    <property type="entry name" value="GST_CTER"/>
    <property type="match status" value="1"/>
</dbReference>
<dbReference type="Gene3D" id="3.40.30.10">
    <property type="entry name" value="Glutaredoxin"/>
    <property type="match status" value="1"/>
</dbReference>
<comment type="catalytic activity">
    <reaction evidence="4">
        <text>RX + glutathione = an S-substituted glutathione + a halide anion + H(+)</text>
        <dbReference type="Rhea" id="RHEA:16437"/>
        <dbReference type="ChEBI" id="CHEBI:15378"/>
        <dbReference type="ChEBI" id="CHEBI:16042"/>
        <dbReference type="ChEBI" id="CHEBI:17792"/>
        <dbReference type="ChEBI" id="CHEBI:57925"/>
        <dbReference type="ChEBI" id="CHEBI:90779"/>
        <dbReference type="EC" id="2.5.1.18"/>
    </reaction>
</comment>
<proteinExistence type="inferred from homology"/>
<dbReference type="Proteomes" id="UP000623129">
    <property type="component" value="Unassembled WGS sequence"/>
</dbReference>
<dbReference type="EC" id="2.5.1.18" evidence="2"/>
<dbReference type="GO" id="GO:0004364">
    <property type="term" value="F:glutathione transferase activity"/>
    <property type="evidence" value="ECO:0007669"/>
    <property type="project" value="UniProtKB-EC"/>
</dbReference>
<protein>
    <recommendedName>
        <fullName evidence="2">glutathione transferase</fullName>
        <ecNumber evidence="2">2.5.1.18</ecNumber>
    </recommendedName>
</protein>
<dbReference type="GO" id="GO:0009635">
    <property type="term" value="P:response to herbicide"/>
    <property type="evidence" value="ECO:0007669"/>
    <property type="project" value="UniProtKB-ARBA"/>
</dbReference>
<dbReference type="InterPro" id="IPR004045">
    <property type="entry name" value="Glutathione_S-Trfase_N"/>
</dbReference>
<feature type="domain" description="GST C-terminal" evidence="6">
    <location>
        <begin position="91"/>
        <end position="219"/>
    </location>
</feature>